<evidence type="ECO:0000313" key="3">
    <source>
        <dbReference type="EMBL" id="WVZ01832.1"/>
    </source>
</evidence>
<dbReference type="Pfam" id="PF00450">
    <property type="entry name" value="Peptidase_S10"/>
    <property type="match status" value="1"/>
</dbReference>
<dbReference type="SUPFAM" id="SSF53474">
    <property type="entry name" value="alpha/beta-Hydrolases"/>
    <property type="match status" value="1"/>
</dbReference>
<protein>
    <submittedName>
        <fullName evidence="3">Uncharacterized protein</fullName>
    </submittedName>
</protein>
<accession>A0AAQ3RPK4</accession>
<dbReference type="InterPro" id="IPR001563">
    <property type="entry name" value="Peptidase_S10"/>
</dbReference>
<dbReference type="AlphaFoldDB" id="A0AAQ3RPK4"/>
<evidence type="ECO:0000256" key="1">
    <source>
        <dbReference type="ARBA" id="ARBA00009431"/>
    </source>
</evidence>
<dbReference type="GO" id="GO:0006508">
    <property type="term" value="P:proteolysis"/>
    <property type="evidence" value="ECO:0007669"/>
    <property type="project" value="InterPro"/>
</dbReference>
<organism evidence="3 4">
    <name type="scientific">Vigna mungo</name>
    <name type="common">Black gram</name>
    <name type="synonym">Phaseolus mungo</name>
    <dbReference type="NCBI Taxonomy" id="3915"/>
    <lineage>
        <taxon>Eukaryota</taxon>
        <taxon>Viridiplantae</taxon>
        <taxon>Streptophyta</taxon>
        <taxon>Embryophyta</taxon>
        <taxon>Tracheophyta</taxon>
        <taxon>Spermatophyta</taxon>
        <taxon>Magnoliopsida</taxon>
        <taxon>eudicotyledons</taxon>
        <taxon>Gunneridae</taxon>
        <taxon>Pentapetalae</taxon>
        <taxon>rosids</taxon>
        <taxon>fabids</taxon>
        <taxon>Fabales</taxon>
        <taxon>Fabaceae</taxon>
        <taxon>Papilionoideae</taxon>
        <taxon>50 kb inversion clade</taxon>
        <taxon>NPAAA clade</taxon>
        <taxon>indigoferoid/millettioid clade</taxon>
        <taxon>Phaseoleae</taxon>
        <taxon>Vigna</taxon>
    </lineage>
</organism>
<dbReference type="Gene3D" id="3.40.50.1820">
    <property type="entry name" value="alpha/beta hydrolase"/>
    <property type="match status" value="1"/>
</dbReference>
<dbReference type="Proteomes" id="UP001374535">
    <property type="component" value="Chromosome 7"/>
</dbReference>
<sequence length="132" mass="14796">MGKASTSCVLLLSLLTLSFFVPKTSANKQLQTLNKLQKSMFFRGISQTDRSEFEVEEVVLDGIVDSQKGLKENDRIGKLPGQPQVSFSQYGGYVTVDKVAGRAFYYYFVEAQRSKHTLPLLLWLNGGNQQQP</sequence>
<dbReference type="GO" id="GO:0004185">
    <property type="term" value="F:serine-type carboxypeptidase activity"/>
    <property type="evidence" value="ECO:0007669"/>
    <property type="project" value="InterPro"/>
</dbReference>
<feature type="signal peptide" evidence="2">
    <location>
        <begin position="1"/>
        <end position="26"/>
    </location>
</feature>
<gene>
    <name evidence="3" type="ORF">V8G54_022638</name>
</gene>
<proteinExistence type="inferred from homology"/>
<dbReference type="EMBL" id="CP144694">
    <property type="protein sequence ID" value="WVZ01832.1"/>
    <property type="molecule type" value="Genomic_DNA"/>
</dbReference>
<reference evidence="3 4" key="1">
    <citation type="journal article" date="2023" name="Life. Sci Alliance">
        <title>Evolutionary insights into 3D genome organization and epigenetic landscape of Vigna mungo.</title>
        <authorList>
            <person name="Junaid A."/>
            <person name="Singh B."/>
            <person name="Bhatia S."/>
        </authorList>
    </citation>
    <scope>NUCLEOTIDE SEQUENCE [LARGE SCALE GENOMIC DNA]</scope>
    <source>
        <strain evidence="3">Urdbean</strain>
    </source>
</reference>
<evidence type="ECO:0000256" key="2">
    <source>
        <dbReference type="SAM" id="SignalP"/>
    </source>
</evidence>
<keyword evidence="4" id="KW-1185">Reference proteome</keyword>
<dbReference type="InterPro" id="IPR029058">
    <property type="entry name" value="AB_hydrolase_fold"/>
</dbReference>
<name>A0AAQ3RPK4_VIGMU</name>
<evidence type="ECO:0000313" key="4">
    <source>
        <dbReference type="Proteomes" id="UP001374535"/>
    </source>
</evidence>
<feature type="chain" id="PRO_5042945259" evidence="2">
    <location>
        <begin position="27"/>
        <end position="132"/>
    </location>
</feature>
<keyword evidence="2" id="KW-0732">Signal</keyword>
<comment type="similarity">
    <text evidence="1">Belongs to the peptidase S10 family.</text>
</comment>